<proteinExistence type="predicted"/>
<dbReference type="Proteomes" id="UP000245207">
    <property type="component" value="Unassembled WGS sequence"/>
</dbReference>
<dbReference type="Gene3D" id="3.40.50.300">
    <property type="entry name" value="P-loop containing nucleotide triphosphate hydrolases"/>
    <property type="match status" value="1"/>
</dbReference>
<comment type="caution">
    <text evidence="1">The sequence shown here is derived from an EMBL/GenBank/DDBJ whole genome shotgun (WGS) entry which is preliminary data.</text>
</comment>
<dbReference type="SUPFAM" id="SSF52540">
    <property type="entry name" value="P-loop containing nucleoside triphosphate hydrolases"/>
    <property type="match status" value="1"/>
</dbReference>
<dbReference type="GO" id="GO:0016301">
    <property type="term" value="F:kinase activity"/>
    <property type="evidence" value="ECO:0007669"/>
    <property type="project" value="UniProtKB-KW"/>
</dbReference>
<evidence type="ECO:0000313" key="1">
    <source>
        <dbReference type="EMBL" id="PWA96164.1"/>
    </source>
</evidence>
<protein>
    <submittedName>
        <fullName evidence="1">Adenylate kinase</fullName>
    </submittedName>
</protein>
<reference evidence="1 2" key="1">
    <citation type="journal article" date="2018" name="Mol. Plant">
        <title>The genome of Artemisia annua provides insight into the evolution of Asteraceae family and artemisinin biosynthesis.</title>
        <authorList>
            <person name="Shen Q."/>
            <person name="Zhang L."/>
            <person name="Liao Z."/>
            <person name="Wang S."/>
            <person name="Yan T."/>
            <person name="Shi P."/>
            <person name="Liu M."/>
            <person name="Fu X."/>
            <person name="Pan Q."/>
            <person name="Wang Y."/>
            <person name="Lv Z."/>
            <person name="Lu X."/>
            <person name="Zhang F."/>
            <person name="Jiang W."/>
            <person name="Ma Y."/>
            <person name="Chen M."/>
            <person name="Hao X."/>
            <person name="Li L."/>
            <person name="Tang Y."/>
            <person name="Lv G."/>
            <person name="Zhou Y."/>
            <person name="Sun X."/>
            <person name="Brodelius P.E."/>
            <person name="Rose J.K.C."/>
            <person name="Tang K."/>
        </authorList>
    </citation>
    <scope>NUCLEOTIDE SEQUENCE [LARGE SCALE GENOMIC DNA]</scope>
    <source>
        <strain evidence="2">cv. Huhao1</strain>
        <tissue evidence="1">Leaf</tissue>
    </source>
</reference>
<keyword evidence="2" id="KW-1185">Reference proteome</keyword>
<keyword evidence="1" id="KW-0418">Kinase</keyword>
<gene>
    <name evidence="1" type="ORF">CTI12_AA041830</name>
</gene>
<evidence type="ECO:0000313" key="2">
    <source>
        <dbReference type="Proteomes" id="UP000245207"/>
    </source>
</evidence>
<dbReference type="AlphaFoldDB" id="A0A2U1QDU4"/>
<dbReference type="InterPro" id="IPR027417">
    <property type="entry name" value="P-loop_NTPase"/>
</dbReference>
<name>A0A2U1QDU4_ARTAN</name>
<sequence length="91" mass="10411">MTYPLVDVEVKPRLITRPDDTEEKVKSRLQIYKQNVEAIVSTYSDLLEKIDGNCSKDVIFGEISSLLSEVQKEKETRKSGKFAVVLECKFL</sequence>
<dbReference type="EMBL" id="PKPP01000193">
    <property type="protein sequence ID" value="PWA96164.1"/>
    <property type="molecule type" value="Genomic_DNA"/>
</dbReference>
<dbReference type="STRING" id="35608.A0A2U1QDU4"/>
<organism evidence="1 2">
    <name type="scientific">Artemisia annua</name>
    <name type="common">Sweet wormwood</name>
    <dbReference type="NCBI Taxonomy" id="35608"/>
    <lineage>
        <taxon>Eukaryota</taxon>
        <taxon>Viridiplantae</taxon>
        <taxon>Streptophyta</taxon>
        <taxon>Embryophyta</taxon>
        <taxon>Tracheophyta</taxon>
        <taxon>Spermatophyta</taxon>
        <taxon>Magnoliopsida</taxon>
        <taxon>eudicotyledons</taxon>
        <taxon>Gunneridae</taxon>
        <taxon>Pentapetalae</taxon>
        <taxon>asterids</taxon>
        <taxon>campanulids</taxon>
        <taxon>Asterales</taxon>
        <taxon>Asteraceae</taxon>
        <taxon>Asteroideae</taxon>
        <taxon>Anthemideae</taxon>
        <taxon>Artemisiinae</taxon>
        <taxon>Artemisia</taxon>
    </lineage>
</organism>
<keyword evidence="1" id="KW-0808">Transferase</keyword>
<accession>A0A2U1QDU4</accession>
<dbReference type="OrthoDB" id="10456606at2759"/>